<keyword evidence="11" id="KW-1185">Reference proteome</keyword>
<dbReference type="InterPro" id="IPR002109">
    <property type="entry name" value="Glutaredoxin"/>
</dbReference>
<keyword evidence="6" id="KW-0676">Redox-active center</keyword>
<dbReference type="Proteomes" id="UP000325161">
    <property type="component" value="Chromosome"/>
</dbReference>
<dbReference type="InterPro" id="IPR033658">
    <property type="entry name" value="GRX_PICOT-like"/>
</dbReference>
<keyword evidence="2 8" id="KW-0001">2Fe-2S</keyword>
<dbReference type="PANTHER" id="PTHR10293">
    <property type="entry name" value="GLUTAREDOXIN FAMILY MEMBER"/>
    <property type="match status" value="1"/>
</dbReference>
<name>A0A5C0AW68_9BURK</name>
<proteinExistence type="inferred from homology"/>
<evidence type="ECO:0000256" key="3">
    <source>
        <dbReference type="ARBA" id="ARBA00022723"/>
    </source>
</evidence>
<keyword evidence="5 8" id="KW-0411">Iron-sulfur</keyword>
<dbReference type="EMBL" id="CP043046">
    <property type="protein sequence ID" value="QEI04941.1"/>
    <property type="molecule type" value="Genomic_DNA"/>
</dbReference>
<evidence type="ECO:0000259" key="9">
    <source>
        <dbReference type="Pfam" id="PF00462"/>
    </source>
</evidence>
<keyword evidence="3 8" id="KW-0479">Metal-binding</keyword>
<dbReference type="GO" id="GO:0015036">
    <property type="term" value="F:disulfide oxidoreductase activity"/>
    <property type="evidence" value="ECO:0007669"/>
    <property type="project" value="InterPro"/>
</dbReference>
<comment type="similarity">
    <text evidence="1 7">Belongs to the glutaredoxin family. Monothiol subfamily.</text>
</comment>
<dbReference type="InterPro" id="IPR014434">
    <property type="entry name" value="Monothiol_GRX"/>
</dbReference>
<dbReference type="PROSITE" id="PS51354">
    <property type="entry name" value="GLUTAREDOXIN_2"/>
    <property type="match status" value="1"/>
</dbReference>
<evidence type="ECO:0000313" key="11">
    <source>
        <dbReference type="Proteomes" id="UP000325161"/>
    </source>
</evidence>
<dbReference type="CDD" id="cd03028">
    <property type="entry name" value="GRX_PICOT_like"/>
    <property type="match status" value="1"/>
</dbReference>
<dbReference type="KEGG" id="pacr:FXN63_03100"/>
<evidence type="ECO:0000256" key="6">
    <source>
        <dbReference type="ARBA" id="ARBA00023284"/>
    </source>
</evidence>
<evidence type="ECO:0000313" key="10">
    <source>
        <dbReference type="EMBL" id="QEI04941.1"/>
    </source>
</evidence>
<dbReference type="RefSeq" id="WP_148812745.1">
    <property type="nucleotide sequence ID" value="NZ_CP043046.1"/>
</dbReference>
<dbReference type="Gene3D" id="3.40.30.10">
    <property type="entry name" value="Glutaredoxin"/>
    <property type="match status" value="1"/>
</dbReference>
<dbReference type="PANTHER" id="PTHR10293:SF72">
    <property type="entry name" value="MONOTHIOL GLUTAREDOXIN-S14, CHLOROPLASTIC"/>
    <property type="match status" value="1"/>
</dbReference>
<accession>A0A5C0AW68</accession>
<gene>
    <name evidence="10" type="primary">grxD</name>
    <name evidence="10" type="ORF">FXN63_03100</name>
</gene>
<evidence type="ECO:0000256" key="7">
    <source>
        <dbReference type="PIRNR" id="PIRNR005894"/>
    </source>
</evidence>
<dbReference type="NCBIfam" id="TIGR00365">
    <property type="entry name" value="Grx4 family monothiol glutaredoxin"/>
    <property type="match status" value="1"/>
</dbReference>
<evidence type="ECO:0000256" key="5">
    <source>
        <dbReference type="ARBA" id="ARBA00023014"/>
    </source>
</evidence>
<reference evidence="10 11" key="1">
    <citation type="submission" date="2019-08" db="EMBL/GenBank/DDBJ databases">
        <title>Amphibian skin-associated Pigmentiphaga: genome sequence and occurrence across geography and hosts.</title>
        <authorList>
            <person name="Bletz M.C."/>
            <person name="Bunk B."/>
            <person name="Sproeer C."/>
            <person name="Biwer P."/>
            <person name="Reiter S."/>
            <person name="Rabemananjara F.C.E."/>
            <person name="Schulz S."/>
            <person name="Overmann J."/>
            <person name="Vences M."/>
        </authorList>
    </citation>
    <scope>NUCLEOTIDE SEQUENCE [LARGE SCALE GENOMIC DNA]</scope>
    <source>
        <strain evidence="10 11">Mada1488</strain>
    </source>
</reference>
<dbReference type="SUPFAM" id="SSF52833">
    <property type="entry name" value="Thioredoxin-like"/>
    <property type="match status" value="1"/>
</dbReference>
<dbReference type="InterPro" id="IPR036249">
    <property type="entry name" value="Thioredoxin-like_sf"/>
</dbReference>
<keyword evidence="4 8" id="KW-0408">Iron</keyword>
<evidence type="ECO:0000256" key="8">
    <source>
        <dbReference type="PIRSR" id="PIRSR005894-2"/>
    </source>
</evidence>
<evidence type="ECO:0000256" key="2">
    <source>
        <dbReference type="ARBA" id="ARBA00022714"/>
    </source>
</evidence>
<organism evidence="10 11">
    <name type="scientific">Pigmentiphaga aceris</name>
    <dbReference type="NCBI Taxonomy" id="1940612"/>
    <lineage>
        <taxon>Bacteria</taxon>
        <taxon>Pseudomonadati</taxon>
        <taxon>Pseudomonadota</taxon>
        <taxon>Betaproteobacteria</taxon>
        <taxon>Burkholderiales</taxon>
        <taxon>Alcaligenaceae</taxon>
        <taxon>Pigmentiphaga</taxon>
    </lineage>
</organism>
<sequence>MSDVQEFIRKTVTDNPVVLFMKGTAQFPQCGFSGRAIQLLKSCGIKQLVTVNVLEDDEVRQGIKDYSNWPTVPQLYVKGEFIGGSDIVGEMHASGELQTLLDESGATA</sequence>
<evidence type="ECO:0000256" key="4">
    <source>
        <dbReference type="ARBA" id="ARBA00023004"/>
    </source>
</evidence>
<feature type="domain" description="Glutaredoxin" evidence="9">
    <location>
        <begin position="17"/>
        <end position="82"/>
    </location>
</feature>
<dbReference type="FunFam" id="3.40.30.10:FF:000005">
    <property type="entry name" value="Glutaredoxin 5"/>
    <property type="match status" value="1"/>
</dbReference>
<dbReference type="InterPro" id="IPR004480">
    <property type="entry name" value="Monothiol_GRX-rel"/>
</dbReference>
<protein>
    <recommendedName>
        <fullName evidence="7">Glutaredoxin</fullName>
    </recommendedName>
</protein>
<dbReference type="Pfam" id="PF00462">
    <property type="entry name" value="Glutaredoxin"/>
    <property type="match status" value="1"/>
</dbReference>
<dbReference type="OrthoDB" id="9804115at2"/>
<feature type="binding site" evidence="8">
    <location>
        <position position="30"/>
    </location>
    <ligand>
        <name>[2Fe-2S] cluster</name>
        <dbReference type="ChEBI" id="CHEBI:190135"/>
        <note>ligand shared between dimeric partners</note>
    </ligand>
</feature>
<dbReference type="AlphaFoldDB" id="A0A5C0AW68"/>
<dbReference type="GO" id="GO:0046872">
    <property type="term" value="F:metal ion binding"/>
    <property type="evidence" value="ECO:0007669"/>
    <property type="project" value="UniProtKB-KW"/>
</dbReference>
<evidence type="ECO:0000256" key="1">
    <source>
        <dbReference type="ARBA" id="ARBA00009630"/>
    </source>
</evidence>
<dbReference type="GO" id="GO:0051537">
    <property type="term" value="F:2 iron, 2 sulfur cluster binding"/>
    <property type="evidence" value="ECO:0007669"/>
    <property type="project" value="UniProtKB-KW"/>
</dbReference>
<dbReference type="PIRSF" id="PIRSF005894">
    <property type="entry name" value="Monothiol_GRX"/>
    <property type="match status" value="1"/>
</dbReference>